<name>A0AAU9R6W7_THLAR</name>
<evidence type="ECO:0000256" key="1">
    <source>
        <dbReference type="SAM" id="MobiDB-lite"/>
    </source>
</evidence>
<sequence>MANNMENNVSENIGVVNSGAASSSQRETKFLRMFIEMFLAQLDKENWVDKSLTKEGKLSVRKSFKEATGFDLVWKNFSNHLHNLKLWYDCYNQLSKYTGVTEHENNVAKRFRKKPLANEDLLDRLFSGTRIGVEDGWSVGNGPDLYRPQHANETETQFDMNTSYVNDDPEVLFSTPLDGQTESTQSTPNPVHPSSAERPNNDQRNKRKRGASANDSQSDLSKAFPERSDAIKLAASEMSSALTSDVFEDGF</sequence>
<protein>
    <recommendedName>
        <fullName evidence="4">Myb/SANT-like domain-containing protein</fullName>
    </recommendedName>
</protein>
<gene>
    <name evidence="2" type="ORF">TAV2_LOCUS2635</name>
</gene>
<keyword evidence="3" id="KW-1185">Reference proteome</keyword>
<evidence type="ECO:0000313" key="2">
    <source>
        <dbReference type="EMBL" id="CAH2034913.1"/>
    </source>
</evidence>
<evidence type="ECO:0000313" key="3">
    <source>
        <dbReference type="Proteomes" id="UP000836841"/>
    </source>
</evidence>
<proteinExistence type="predicted"/>
<feature type="region of interest" description="Disordered" evidence="1">
    <location>
        <begin position="169"/>
        <end position="225"/>
    </location>
</feature>
<dbReference type="Proteomes" id="UP000836841">
    <property type="component" value="Chromosome 1"/>
</dbReference>
<feature type="compositionally biased region" description="Polar residues" evidence="1">
    <location>
        <begin position="177"/>
        <end position="189"/>
    </location>
</feature>
<organism evidence="2 3">
    <name type="scientific">Thlaspi arvense</name>
    <name type="common">Field penny-cress</name>
    <dbReference type="NCBI Taxonomy" id="13288"/>
    <lineage>
        <taxon>Eukaryota</taxon>
        <taxon>Viridiplantae</taxon>
        <taxon>Streptophyta</taxon>
        <taxon>Embryophyta</taxon>
        <taxon>Tracheophyta</taxon>
        <taxon>Spermatophyta</taxon>
        <taxon>Magnoliopsida</taxon>
        <taxon>eudicotyledons</taxon>
        <taxon>Gunneridae</taxon>
        <taxon>Pentapetalae</taxon>
        <taxon>rosids</taxon>
        <taxon>malvids</taxon>
        <taxon>Brassicales</taxon>
        <taxon>Brassicaceae</taxon>
        <taxon>Thlaspideae</taxon>
        <taxon>Thlaspi</taxon>
    </lineage>
</organism>
<dbReference type="EMBL" id="OU466857">
    <property type="protein sequence ID" value="CAH2034913.1"/>
    <property type="molecule type" value="Genomic_DNA"/>
</dbReference>
<feature type="non-terminal residue" evidence="2">
    <location>
        <position position="1"/>
    </location>
</feature>
<reference evidence="2 3" key="1">
    <citation type="submission" date="2022-03" db="EMBL/GenBank/DDBJ databases">
        <authorList>
            <person name="Nunn A."/>
            <person name="Chopra R."/>
            <person name="Nunn A."/>
            <person name="Contreras Garrido A."/>
        </authorList>
    </citation>
    <scope>NUCLEOTIDE SEQUENCE [LARGE SCALE GENOMIC DNA]</scope>
</reference>
<evidence type="ECO:0008006" key="4">
    <source>
        <dbReference type="Google" id="ProtNLM"/>
    </source>
</evidence>
<accession>A0AAU9R6W7</accession>
<dbReference type="AlphaFoldDB" id="A0AAU9R6W7"/>